<dbReference type="GO" id="GO:0016020">
    <property type="term" value="C:membrane"/>
    <property type="evidence" value="ECO:0007669"/>
    <property type="project" value="UniProtKB-SubCell"/>
</dbReference>
<keyword evidence="4 6" id="KW-0472">Membrane</keyword>
<proteinExistence type="predicted"/>
<feature type="transmembrane region" description="Helical" evidence="6">
    <location>
        <begin position="399"/>
        <end position="421"/>
    </location>
</feature>
<feature type="transmembrane region" description="Helical" evidence="6">
    <location>
        <begin position="194"/>
        <end position="217"/>
    </location>
</feature>
<evidence type="ECO:0000256" key="5">
    <source>
        <dbReference type="SAM" id="MobiDB-lite"/>
    </source>
</evidence>
<dbReference type="Proteomes" id="UP001175000">
    <property type="component" value="Unassembled WGS sequence"/>
</dbReference>
<keyword evidence="9" id="KW-1185">Reference proteome</keyword>
<feature type="transmembrane region" description="Helical" evidence="6">
    <location>
        <begin position="468"/>
        <end position="488"/>
    </location>
</feature>
<dbReference type="PANTHER" id="PTHR23507">
    <property type="entry name" value="ZGC:174356"/>
    <property type="match status" value="1"/>
</dbReference>
<dbReference type="SUPFAM" id="SSF103473">
    <property type="entry name" value="MFS general substrate transporter"/>
    <property type="match status" value="1"/>
</dbReference>
<protein>
    <submittedName>
        <fullName evidence="8">Major facilitator superfamily domain-containing protein</fullName>
    </submittedName>
</protein>
<dbReference type="Pfam" id="PF07690">
    <property type="entry name" value="MFS_1"/>
    <property type="match status" value="1"/>
</dbReference>
<feature type="transmembrane region" description="Helical" evidence="6">
    <location>
        <begin position="433"/>
        <end position="456"/>
    </location>
</feature>
<organism evidence="8 9">
    <name type="scientific">Immersiella caudata</name>
    <dbReference type="NCBI Taxonomy" id="314043"/>
    <lineage>
        <taxon>Eukaryota</taxon>
        <taxon>Fungi</taxon>
        <taxon>Dikarya</taxon>
        <taxon>Ascomycota</taxon>
        <taxon>Pezizomycotina</taxon>
        <taxon>Sordariomycetes</taxon>
        <taxon>Sordariomycetidae</taxon>
        <taxon>Sordariales</taxon>
        <taxon>Lasiosphaeriaceae</taxon>
        <taxon>Immersiella</taxon>
    </lineage>
</organism>
<keyword evidence="2 6" id="KW-0812">Transmembrane</keyword>
<comment type="subcellular location">
    <subcellularLocation>
        <location evidence="1">Membrane</location>
        <topology evidence="1">Multi-pass membrane protein</topology>
    </subcellularLocation>
</comment>
<feature type="transmembrane region" description="Helical" evidence="6">
    <location>
        <begin position="128"/>
        <end position="147"/>
    </location>
</feature>
<feature type="transmembrane region" description="Helical" evidence="6">
    <location>
        <begin position="96"/>
        <end position="116"/>
    </location>
</feature>
<evidence type="ECO:0000259" key="7">
    <source>
        <dbReference type="PROSITE" id="PS50850"/>
    </source>
</evidence>
<dbReference type="GO" id="GO:0022857">
    <property type="term" value="F:transmembrane transporter activity"/>
    <property type="evidence" value="ECO:0007669"/>
    <property type="project" value="InterPro"/>
</dbReference>
<feature type="region of interest" description="Disordered" evidence="5">
    <location>
        <begin position="250"/>
        <end position="272"/>
    </location>
</feature>
<evidence type="ECO:0000313" key="8">
    <source>
        <dbReference type="EMBL" id="KAK0625822.1"/>
    </source>
</evidence>
<dbReference type="PROSITE" id="PS50850">
    <property type="entry name" value="MFS"/>
    <property type="match status" value="1"/>
</dbReference>
<evidence type="ECO:0000256" key="3">
    <source>
        <dbReference type="ARBA" id="ARBA00022989"/>
    </source>
</evidence>
<dbReference type="InterPro" id="IPR020846">
    <property type="entry name" value="MFS_dom"/>
</dbReference>
<evidence type="ECO:0000256" key="6">
    <source>
        <dbReference type="SAM" id="Phobius"/>
    </source>
</evidence>
<feature type="transmembrane region" description="Helical" evidence="6">
    <location>
        <begin position="223"/>
        <end position="243"/>
    </location>
</feature>
<dbReference type="Gene3D" id="1.20.1250.20">
    <property type="entry name" value="MFS general substrate transporter like domains"/>
    <property type="match status" value="1"/>
</dbReference>
<evidence type="ECO:0000256" key="4">
    <source>
        <dbReference type="ARBA" id="ARBA00023136"/>
    </source>
</evidence>
<name>A0AA40C5F7_9PEZI</name>
<gene>
    <name evidence="8" type="ORF">B0T14DRAFT_508629</name>
</gene>
<feature type="transmembrane region" description="Helical" evidence="6">
    <location>
        <begin position="35"/>
        <end position="56"/>
    </location>
</feature>
<dbReference type="InterPro" id="IPR011701">
    <property type="entry name" value="MFS"/>
</dbReference>
<feature type="domain" description="Major facilitator superfamily (MFS) profile" evidence="7">
    <location>
        <begin position="36"/>
        <end position="493"/>
    </location>
</feature>
<dbReference type="PANTHER" id="PTHR23507:SF1">
    <property type="entry name" value="FI18259P1-RELATED"/>
    <property type="match status" value="1"/>
</dbReference>
<dbReference type="EMBL" id="JAULSU010000002">
    <property type="protein sequence ID" value="KAK0625822.1"/>
    <property type="molecule type" value="Genomic_DNA"/>
</dbReference>
<feature type="compositionally biased region" description="Basic and acidic residues" evidence="5">
    <location>
        <begin position="13"/>
        <end position="28"/>
    </location>
</feature>
<reference evidence="8" key="1">
    <citation type="submission" date="2023-06" db="EMBL/GenBank/DDBJ databases">
        <title>Genome-scale phylogeny and comparative genomics of the fungal order Sordariales.</title>
        <authorList>
            <consortium name="Lawrence Berkeley National Laboratory"/>
            <person name="Hensen N."/>
            <person name="Bonometti L."/>
            <person name="Westerberg I."/>
            <person name="Brannstrom I.O."/>
            <person name="Guillou S."/>
            <person name="Cros-Aarteil S."/>
            <person name="Calhoun S."/>
            <person name="Haridas S."/>
            <person name="Kuo A."/>
            <person name="Mondo S."/>
            <person name="Pangilinan J."/>
            <person name="Riley R."/>
            <person name="Labutti K."/>
            <person name="Andreopoulos B."/>
            <person name="Lipzen A."/>
            <person name="Chen C."/>
            <person name="Yanf M."/>
            <person name="Daum C."/>
            <person name="Ng V."/>
            <person name="Clum A."/>
            <person name="Steindorff A."/>
            <person name="Ohm R."/>
            <person name="Martin F."/>
            <person name="Silar P."/>
            <person name="Natvig D."/>
            <person name="Lalanne C."/>
            <person name="Gautier V."/>
            <person name="Ament-Velasquez S.L."/>
            <person name="Kruys A."/>
            <person name="Hutchinson M.I."/>
            <person name="Powell A.J."/>
            <person name="Barry K."/>
            <person name="Miller A.N."/>
            <person name="Grigoriev I.V."/>
            <person name="Debuchy R."/>
            <person name="Gladieux P."/>
            <person name="Thoren M.H."/>
            <person name="Johannesson H."/>
        </authorList>
    </citation>
    <scope>NUCLEOTIDE SEQUENCE</scope>
    <source>
        <strain evidence="8">CBS 606.72</strain>
    </source>
</reference>
<feature type="transmembrane region" description="Helical" evidence="6">
    <location>
        <begin position="333"/>
        <end position="355"/>
    </location>
</feature>
<dbReference type="AlphaFoldDB" id="A0AA40C5F7"/>
<feature type="transmembrane region" description="Helical" evidence="6">
    <location>
        <begin position="375"/>
        <end position="393"/>
    </location>
</feature>
<dbReference type="InterPro" id="IPR036259">
    <property type="entry name" value="MFS_trans_sf"/>
</dbReference>
<feature type="transmembrane region" description="Helical" evidence="6">
    <location>
        <begin position="159"/>
        <end position="182"/>
    </location>
</feature>
<evidence type="ECO:0000256" key="2">
    <source>
        <dbReference type="ARBA" id="ARBA00022692"/>
    </source>
</evidence>
<accession>A0AA40C5F7</accession>
<evidence type="ECO:0000313" key="9">
    <source>
        <dbReference type="Proteomes" id="UP001175000"/>
    </source>
</evidence>
<evidence type="ECO:0000256" key="1">
    <source>
        <dbReference type="ARBA" id="ARBA00004141"/>
    </source>
</evidence>
<keyword evidence="3 6" id="KW-1133">Transmembrane helix</keyword>
<comment type="caution">
    <text evidence="8">The sequence shown here is derived from an EMBL/GenBank/DDBJ whole genome shotgun (WGS) entry which is preliminary data.</text>
</comment>
<sequence length="506" mass="53792">MDSETSPLLGQHRPTEARDDHGGADSDNTARRPNIVILLIAFIIFTQSTSGALAAVPLTRLMEDAICRRYYSNRSDKIPIDEGRCKVDDVQSDLAYLNGFISALEAVVGLLVALPYGVLADKVGRKTVMVLGSVGSFLSLLWVLLVLRLEPYIPVHALLVSPAFLVIGGGNGAIIAAFYATISDIVSEVDRASAFFFLSFAALMGPFVGPVLSSFLMQRASPWVPLLLTAAIALLGLGIIAFIPETLAPPKADDDEQDSEEPPVNTNGSISSTISNHIRSSLSRLAKSASMLKTWSLILILSTFMIQDIELVATSQFFVQYVSKRFDWSLAEAGYLLSIRGTINIILLLVILPGLSRLLVSSTTPLQLSPARRDLVLAQVSAIFLAVGAFLLAGPSVSLVIAGLALNTLGSGLSSLCRSLATTYVDAQHTTSLYSLISIADVIGSLYAGPSLAWLFHTGMRLGGLWLGLPYVGLASLLALAAMALAFVRIMGASATHQVDSGDGEE</sequence>
<feature type="region of interest" description="Disordered" evidence="5">
    <location>
        <begin position="1"/>
        <end position="28"/>
    </location>
</feature>